<feature type="compositionally biased region" description="Basic and acidic residues" evidence="2">
    <location>
        <begin position="296"/>
        <end position="319"/>
    </location>
</feature>
<name>A0A9N7TVW0_PLEPL</name>
<evidence type="ECO:0000313" key="4">
    <source>
        <dbReference type="Proteomes" id="UP001153269"/>
    </source>
</evidence>
<dbReference type="Proteomes" id="UP001153269">
    <property type="component" value="Unassembled WGS sequence"/>
</dbReference>
<keyword evidence="1" id="KW-0175">Coiled coil</keyword>
<evidence type="ECO:0000256" key="1">
    <source>
        <dbReference type="SAM" id="Coils"/>
    </source>
</evidence>
<organism evidence="3 4">
    <name type="scientific">Pleuronectes platessa</name>
    <name type="common">European plaice</name>
    <dbReference type="NCBI Taxonomy" id="8262"/>
    <lineage>
        <taxon>Eukaryota</taxon>
        <taxon>Metazoa</taxon>
        <taxon>Chordata</taxon>
        <taxon>Craniata</taxon>
        <taxon>Vertebrata</taxon>
        <taxon>Euteleostomi</taxon>
        <taxon>Actinopterygii</taxon>
        <taxon>Neopterygii</taxon>
        <taxon>Teleostei</taxon>
        <taxon>Neoteleostei</taxon>
        <taxon>Acanthomorphata</taxon>
        <taxon>Carangaria</taxon>
        <taxon>Pleuronectiformes</taxon>
        <taxon>Pleuronectoidei</taxon>
        <taxon>Pleuronectidae</taxon>
        <taxon>Pleuronectes</taxon>
    </lineage>
</organism>
<evidence type="ECO:0000313" key="3">
    <source>
        <dbReference type="EMBL" id="CAB1420126.1"/>
    </source>
</evidence>
<keyword evidence="4" id="KW-1185">Reference proteome</keyword>
<dbReference type="AlphaFoldDB" id="A0A9N7TVW0"/>
<gene>
    <name evidence="3" type="ORF">PLEPLA_LOCUS8001</name>
</gene>
<comment type="caution">
    <text evidence="3">The sequence shown here is derived from an EMBL/GenBank/DDBJ whole genome shotgun (WGS) entry which is preliminary data.</text>
</comment>
<feature type="coiled-coil region" evidence="1">
    <location>
        <begin position="173"/>
        <end position="200"/>
    </location>
</feature>
<evidence type="ECO:0000256" key="2">
    <source>
        <dbReference type="SAM" id="MobiDB-lite"/>
    </source>
</evidence>
<feature type="compositionally biased region" description="Basic and acidic residues" evidence="2">
    <location>
        <begin position="330"/>
        <end position="375"/>
    </location>
</feature>
<sequence>MQSDDAAQHKGYSVNKALHRAYLDTRRKNQEIALKEEASEKAKLRSQAAEQSFLAEDNIGLREQEKSALTAENTALAAENTALEQQAAQKAALAAENTILKKLTAKNAVIQKHEAEIADLKMQAAESTALAAVNVALKRQLTAEYKKLQEHTISTTLQLVRAREDCVDMMMFVNTARAREEEFEKELKVMKTTMKEKVEENISLTTDLHLQHLENQKVQNDWKVKFAALQENYEEKLRCSVLEEEASFQQREFLENKLRKTEKWFFNEAKEAQSLLLKNIQHQNLTFETDNVKVKNEKEEKKEQLEREKKEKEKEEGGSKGRSKWSSWFLKRDKEKKETNKQEKKVQMEREKKEKQESKELKKREKKEKEKEERRSKGRSKWFPCFLL</sequence>
<accession>A0A9N7TVW0</accession>
<feature type="region of interest" description="Disordered" evidence="2">
    <location>
        <begin position="296"/>
        <end position="388"/>
    </location>
</feature>
<proteinExistence type="predicted"/>
<protein>
    <submittedName>
        <fullName evidence="3">Uncharacterized protein</fullName>
    </submittedName>
</protein>
<reference evidence="3" key="1">
    <citation type="submission" date="2020-03" db="EMBL/GenBank/DDBJ databases">
        <authorList>
            <person name="Weist P."/>
        </authorList>
    </citation>
    <scope>NUCLEOTIDE SEQUENCE</scope>
</reference>
<dbReference type="EMBL" id="CADEAL010000436">
    <property type="protein sequence ID" value="CAB1420126.1"/>
    <property type="molecule type" value="Genomic_DNA"/>
</dbReference>
<feature type="coiled-coil region" evidence="1">
    <location>
        <begin position="27"/>
        <end position="130"/>
    </location>
</feature>